<dbReference type="GO" id="GO:0004519">
    <property type="term" value="F:endonuclease activity"/>
    <property type="evidence" value="ECO:0007669"/>
    <property type="project" value="UniProtKB-KW"/>
</dbReference>
<evidence type="ECO:0000313" key="1">
    <source>
        <dbReference type="EMBL" id="REJ45911.1"/>
    </source>
</evidence>
<name>A0A3E0LEH5_9CHRO</name>
<keyword evidence="1" id="KW-0540">Nuclease</keyword>
<evidence type="ECO:0000313" key="2">
    <source>
        <dbReference type="Proteomes" id="UP000257002"/>
    </source>
</evidence>
<proteinExistence type="predicted"/>
<feature type="non-terminal residue" evidence="1">
    <location>
        <position position="20"/>
    </location>
</feature>
<keyword evidence="1" id="KW-0255">Endonuclease</keyword>
<dbReference type="AlphaFoldDB" id="A0A3E0LEH5"/>
<gene>
    <name evidence="1" type="ORF">DWQ51_22440</name>
</gene>
<dbReference type="Proteomes" id="UP000257002">
    <property type="component" value="Unassembled WGS sequence"/>
</dbReference>
<sequence length="20" mass="2438">MTVEVKFNSFQLSDEQFFQL</sequence>
<organism evidence="1 2">
    <name type="scientific">Microcystis wesenbergii TW10</name>
    <dbReference type="NCBI Taxonomy" id="2060474"/>
    <lineage>
        <taxon>Bacteria</taxon>
        <taxon>Bacillati</taxon>
        <taxon>Cyanobacteriota</taxon>
        <taxon>Cyanophyceae</taxon>
        <taxon>Oscillatoriophycideae</taxon>
        <taxon>Chroococcales</taxon>
        <taxon>Microcystaceae</taxon>
        <taxon>Microcystis</taxon>
    </lineage>
</organism>
<dbReference type="EMBL" id="QQWD01000051">
    <property type="protein sequence ID" value="REJ45911.1"/>
    <property type="molecule type" value="Genomic_DNA"/>
</dbReference>
<reference evidence="1 2" key="1">
    <citation type="submission" date="2017-10" db="EMBL/GenBank/DDBJ databases">
        <title>A large-scale comparative metagenomic study reveals the eutrophication-driven functional interactions in six Microcystis-epibionts communities.</title>
        <authorList>
            <person name="Li Q."/>
            <person name="Lin F."/>
        </authorList>
    </citation>
    <scope>NUCLEOTIDE SEQUENCE [LARGE SCALE GENOMIC DNA]</scope>
    <source>
        <strain evidence="1">TW10</strain>
    </source>
</reference>
<keyword evidence="1" id="KW-0378">Hydrolase</keyword>
<comment type="caution">
    <text evidence="1">The sequence shown here is derived from an EMBL/GenBank/DDBJ whole genome shotgun (WGS) entry which is preliminary data.</text>
</comment>
<accession>A0A3E0LEH5</accession>
<protein>
    <submittedName>
        <fullName evidence="1">Uma2 family endonuclease</fullName>
    </submittedName>
</protein>